<dbReference type="Gene3D" id="3.40.50.300">
    <property type="entry name" value="P-loop containing nucleotide triphosphate hydrolases"/>
    <property type="match status" value="1"/>
</dbReference>
<dbReference type="OrthoDB" id="205623at2759"/>
<dbReference type="InterPro" id="IPR027417">
    <property type="entry name" value="P-loop_NTPase"/>
</dbReference>
<dbReference type="EnsemblPlants" id="TraesCS5D02G363500.1">
    <property type="protein sequence ID" value="TraesCS5D02G363500.1.cds1"/>
    <property type="gene ID" value="TraesCS5D02G363500"/>
</dbReference>
<dbReference type="AlphaFoldDB" id="A0A3B6MWE0"/>
<dbReference type="Gramene" id="TraesLAC5D03G03127060.1">
    <property type="protein sequence ID" value="TraesLAC5D03G03127060.1.CDS1"/>
    <property type="gene ID" value="TraesLAC5D03G03127060"/>
</dbReference>
<evidence type="ECO:0000256" key="2">
    <source>
        <dbReference type="ARBA" id="ARBA00022679"/>
    </source>
</evidence>
<organism evidence="6">
    <name type="scientific">Triticum aestivum</name>
    <name type="common">Wheat</name>
    <dbReference type="NCBI Taxonomy" id="4565"/>
    <lineage>
        <taxon>Eukaryota</taxon>
        <taxon>Viridiplantae</taxon>
        <taxon>Streptophyta</taxon>
        <taxon>Embryophyta</taxon>
        <taxon>Tracheophyta</taxon>
        <taxon>Spermatophyta</taxon>
        <taxon>Magnoliopsida</taxon>
        <taxon>Liliopsida</taxon>
        <taxon>Poales</taxon>
        <taxon>Poaceae</taxon>
        <taxon>BOP clade</taxon>
        <taxon>Pooideae</taxon>
        <taxon>Triticodae</taxon>
        <taxon>Triticeae</taxon>
        <taxon>Triticinae</taxon>
        <taxon>Triticum</taxon>
    </lineage>
</organism>
<dbReference type="EC" id="2.8.2.-" evidence="3"/>
<dbReference type="GO" id="GO:0005737">
    <property type="term" value="C:cytoplasm"/>
    <property type="evidence" value="ECO:0000318"/>
    <property type="project" value="GO_Central"/>
</dbReference>
<dbReference type="Gramene" id="TraesPARA_EIv1.0_1847160.1">
    <property type="protein sequence ID" value="TraesPARA_EIv1.0_1847160.1.CDS1"/>
    <property type="gene ID" value="TraesPARA_EIv1.0_1847160"/>
</dbReference>
<evidence type="ECO:0000256" key="3">
    <source>
        <dbReference type="RuleBase" id="RU361155"/>
    </source>
</evidence>
<dbReference type="Gramene" id="TraesJUL5D03G03196440.2">
    <property type="protein sequence ID" value="TraesJUL5D03G03196440.2.CDS1"/>
    <property type="gene ID" value="TraesJUL5D03G03196440"/>
</dbReference>
<dbReference type="Gramene" id="TraesNOR5D03G03201040.1">
    <property type="protein sequence ID" value="TraesNOR5D03G03201040.1.CDS1"/>
    <property type="gene ID" value="TraesNOR5D03G03201040"/>
</dbReference>
<dbReference type="Gramene" id="TraesWEE_scaffold_052513_01G000300.1">
    <property type="protein sequence ID" value="TraesWEE_scaffold_052513_01G000300.1"/>
    <property type="gene ID" value="TraesWEE_scaffold_052513_01G000300"/>
</dbReference>
<dbReference type="Gramene" id="TraesARI5D03G03125120.1">
    <property type="protein sequence ID" value="TraesARI5D03G03125120.1.CDS1"/>
    <property type="gene ID" value="TraesARI5D03G03125120"/>
</dbReference>
<dbReference type="Gramene" id="TraesRN5D0100860900.1">
    <property type="protein sequence ID" value="TraesRN5D0100860900.1"/>
    <property type="gene ID" value="TraesRN5D0100860900"/>
</dbReference>
<comment type="similarity">
    <text evidence="1 3">Belongs to the sulfotransferase 1 family.</text>
</comment>
<feature type="domain" description="Sulfotransferase" evidence="5">
    <location>
        <begin position="70"/>
        <end position="335"/>
    </location>
</feature>
<dbReference type="Pfam" id="PF00685">
    <property type="entry name" value="Sulfotransfer_1"/>
    <property type="match status" value="1"/>
</dbReference>
<dbReference type="Gramene" id="TraesSYM5D03G03111860.1">
    <property type="protein sequence ID" value="TraesSYM5D03G03111860.1.CDS1"/>
    <property type="gene ID" value="TraesSYM5D03G03111860"/>
</dbReference>
<protein>
    <recommendedName>
        <fullName evidence="3">Sulfotransferase</fullName>
        <ecNumber evidence="3">2.8.2.-</ecNumber>
    </recommendedName>
</protein>
<reference evidence="6" key="2">
    <citation type="submission" date="2018-10" db="UniProtKB">
        <authorList>
            <consortium name="EnsemblPlants"/>
        </authorList>
    </citation>
    <scope>IDENTIFICATION</scope>
</reference>
<name>A0A3B6MWE0_WHEAT</name>
<dbReference type="Gramene" id="TraesCLE_scaffold_048536_01G000100.1">
    <property type="protein sequence ID" value="TraesCLE_scaffold_048536_01G000100.1"/>
    <property type="gene ID" value="TraesCLE_scaffold_048536_01G000100"/>
</dbReference>
<dbReference type="Gramene" id="TraesCS5D02G363500.1">
    <property type="protein sequence ID" value="TraesCS5D02G363500.1.cds1"/>
    <property type="gene ID" value="TraesCS5D02G363500"/>
</dbReference>
<accession>A0A3B6MWE0</accession>
<keyword evidence="2 3" id="KW-0808">Transferase</keyword>
<dbReference type="SMR" id="A0A3B6MWE0"/>
<dbReference type="Gramene" id="TraesROB_scaffold_062184_01G000300.1">
    <property type="protein sequence ID" value="TraesROB_scaffold_062184_01G000300.1"/>
    <property type="gene ID" value="TraesROB_scaffold_062184_01G000300"/>
</dbReference>
<dbReference type="PANTHER" id="PTHR11783">
    <property type="entry name" value="SULFOTRANSFERASE SULT"/>
    <property type="match status" value="1"/>
</dbReference>
<dbReference type="Gramene" id="TraesCAD_scaffold_053766_01G000100.1">
    <property type="protein sequence ID" value="TraesCAD_scaffold_053766_01G000100.1"/>
    <property type="gene ID" value="TraesCAD_scaffold_053766_01G000100"/>
</dbReference>
<dbReference type="GO" id="GO:0008146">
    <property type="term" value="F:sulfotransferase activity"/>
    <property type="evidence" value="ECO:0000318"/>
    <property type="project" value="GO_Central"/>
</dbReference>
<dbReference type="OMA" id="TRRAPIN"/>
<dbReference type="SUPFAM" id="SSF52540">
    <property type="entry name" value="P-loop containing nucleoside triphosphate hydrolases"/>
    <property type="match status" value="1"/>
</dbReference>
<proteinExistence type="inferred from homology"/>
<sequence length="340" mass="37653">MASPRHRQDGDGPHDGAPTYAGMAKLVPALPLETRCPPFALRRYGGFWLPEAALRRGLPALHAGFAPRRADVLLASYPKSGTTWLKALAFATVRRAVHPPSSIDHPLRRRNPQDCVPFLEFDFDHGDMAELEALPSPRVLATHLPYSLLPDRVVADDGARIVYVCRDPKDALVSSWLFTRKASPSVGVDSDSYSLQEAAELFREGRCFYGPQCRHVLEYWDASRRPFGGGEVLFLRYEEMLRDPAGSLKTMAEFMGCGFSEEEVARGVVDEIVDLCSLEKLKNMEANRDGRRNASGIRSDSFFRKGVAGDWSSHMSPEMGKMLDEAVEEALQGSGFSFSG</sequence>
<evidence type="ECO:0000259" key="5">
    <source>
        <dbReference type="Pfam" id="PF00685"/>
    </source>
</evidence>
<evidence type="ECO:0000313" key="7">
    <source>
        <dbReference type="Proteomes" id="UP000019116"/>
    </source>
</evidence>
<keyword evidence="7" id="KW-1185">Reference proteome</keyword>
<feature type="region of interest" description="Disordered" evidence="4">
    <location>
        <begin position="1"/>
        <end position="20"/>
    </location>
</feature>
<reference evidence="6" key="1">
    <citation type="submission" date="2018-08" db="EMBL/GenBank/DDBJ databases">
        <authorList>
            <person name="Rossello M."/>
        </authorList>
    </citation>
    <scope>NUCLEOTIDE SEQUENCE [LARGE SCALE GENOMIC DNA]</scope>
    <source>
        <strain evidence="6">cv. Chinese Spring</strain>
    </source>
</reference>
<dbReference type="InterPro" id="IPR000863">
    <property type="entry name" value="Sulfotransferase_dom"/>
</dbReference>
<dbReference type="Gramene" id="TraesSTA5D03G03162380.1">
    <property type="protein sequence ID" value="TraesSTA5D03G03162380.1.CDS1"/>
    <property type="gene ID" value="TraesSTA5D03G03162380"/>
</dbReference>
<feature type="compositionally biased region" description="Basic and acidic residues" evidence="4">
    <location>
        <begin position="1"/>
        <end position="14"/>
    </location>
</feature>
<dbReference type="GO" id="GO:0051923">
    <property type="term" value="P:sulfation"/>
    <property type="evidence" value="ECO:0000318"/>
    <property type="project" value="GO_Central"/>
</dbReference>
<dbReference type="Gramene" id="TraesCS5D03G0818600.1">
    <property type="protein sequence ID" value="TraesCS5D03G0818600.1.CDS1"/>
    <property type="gene ID" value="TraesCS5D03G0818600"/>
</dbReference>
<dbReference type="STRING" id="4565.A0A3B6MWE0"/>
<evidence type="ECO:0000313" key="6">
    <source>
        <dbReference type="EnsemblPlants" id="TraesCS5D02G363500.1.cds1"/>
    </source>
</evidence>
<dbReference type="Proteomes" id="UP000019116">
    <property type="component" value="Chromosome 5D"/>
</dbReference>
<dbReference type="Gramene" id="TraesKAR5D01G0320780.1">
    <property type="protein sequence ID" value="cds.TraesKAR5D01G0320780.1"/>
    <property type="gene ID" value="TraesKAR5D01G0320780"/>
</dbReference>
<evidence type="ECO:0000256" key="4">
    <source>
        <dbReference type="SAM" id="MobiDB-lite"/>
    </source>
</evidence>
<evidence type="ECO:0000256" key="1">
    <source>
        <dbReference type="ARBA" id="ARBA00005771"/>
    </source>
</evidence>